<dbReference type="InterPro" id="IPR003594">
    <property type="entry name" value="HATPase_dom"/>
</dbReference>
<evidence type="ECO:0000256" key="2">
    <source>
        <dbReference type="ARBA" id="ARBA00012438"/>
    </source>
</evidence>
<evidence type="ECO:0000259" key="4">
    <source>
        <dbReference type="PROSITE" id="PS50109"/>
    </source>
</evidence>
<dbReference type="InterPro" id="IPR029016">
    <property type="entry name" value="GAF-like_dom_sf"/>
</dbReference>
<evidence type="ECO:0000256" key="1">
    <source>
        <dbReference type="ARBA" id="ARBA00000085"/>
    </source>
</evidence>
<keyword evidence="8" id="KW-1185">Reference proteome</keyword>
<dbReference type="InterPro" id="IPR000700">
    <property type="entry name" value="PAS-assoc_C"/>
</dbReference>
<dbReference type="PANTHER" id="PTHR43547:SF2">
    <property type="entry name" value="HYBRID SIGNAL TRANSDUCTION HISTIDINE KINASE C"/>
    <property type="match status" value="1"/>
</dbReference>
<dbReference type="SMART" id="SM00065">
    <property type="entry name" value="GAF"/>
    <property type="match status" value="1"/>
</dbReference>
<dbReference type="InterPro" id="IPR003018">
    <property type="entry name" value="GAF"/>
</dbReference>
<dbReference type="InterPro" id="IPR004358">
    <property type="entry name" value="Sig_transdc_His_kin-like_C"/>
</dbReference>
<feature type="domain" description="PAC" evidence="6">
    <location>
        <begin position="202"/>
        <end position="256"/>
    </location>
</feature>
<dbReference type="SUPFAM" id="SSF55874">
    <property type="entry name" value="ATPase domain of HSP90 chaperone/DNA topoisomerase II/histidine kinase"/>
    <property type="match status" value="1"/>
</dbReference>
<dbReference type="PROSITE" id="PS50109">
    <property type="entry name" value="HIS_KIN"/>
    <property type="match status" value="1"/>
</dbReference>
<reference evidence="7 8" key="1">
    <citation type="submission" date="2020-09" db="EMBL/GenBank/DDBJ databases">
        <title>Pedobacter sp. SW-16 isolated from soil near Yeocheon.</title>
        <authorList>
            <person name="Im H.S."/>
            <person name="Joung Y."/>
            <person name="Lee S.-S."/>
        </authorList>
    </citation>
    <scope>NUCLEOTIDE SEQUENCE [LARGE SCALE GENOMIC DNA]</scope>
    <source>
        <strain evidence="7 8">SW-16</strain>
    </source>
</reference>
<dbReference type="EC" id="2.7.13.3" evidence="2"/>
<dbReference type="PANTHER" id="PTHR43547">
    <property type="entry name" value="TWO-COMPONENT HISTIDINE KINASE"/>
    <property type="match status" value="1"/>
</dbReference>
<evidence type="ECO:0000259" key="6">
    <source>
        <dbReference type="PROSITE" id="PS50113"/>
    </source>
</evidence>
<dbReference type="InterPro" id="IPR036890">
    <property type="entry name" value="HATPase_C_sf"/>
</dbReference>
<organism evidence="7 8">
    <name type="scientific">Pedobacter riviphilus</name>
    <dbReference type="NCBI Taxonomy" id="2766984"/>
    <lineage>
        <taxon>Bacteria</taxon>
        <taxon>Pseudomonadati</taxon>
        <taxon>Bacteroidota</taxon>
        <taxon>Sphingobacteriia</taxon>
        <taxon>Sphingobacteriales</taxon>
        <taxon>Sphingobacteriaceae</taxon>
        <taxon>Pedobacter</taxon>
    </lineage>
</organism>
<accession>A0ABX6TJE7</accession>
<evidence type="ECO:0000256" key="3">
    <source>
        <dbReference type="ARBA" id="ARBA00022553"/>
    </source>
</evidence>
<dbReference type="InterPro" id="IPR000014">
    <property type="entry name" value="PAS"/>
</dbReference>
<dbReference type="PRINTS" id="PR00344">
    <property type="entry name" value="BCTRLSENSOR"/>
</dbReference>
<dbReference type="SMART" id="SM00086">
    <property type="entry name" value="PAC"/>
    <property type="match status" value="2"/>
</dbReference>
<evidence type="ECO:0000313" key="8">
    <source>
        <dbReference type="Proteomes" id="UP000516439"/>
    </source>
</evidence>
<dbReference type="SMART" id="SM00387">
    <property type="entry name" value="HATPase_c"/>
    <property type="match status" value="1"/>
</dbReference>
<dbReference type="InterPro" id="IPR003661">
    <property type="entry name" value="HisK_dim/P_dom"/>
</dbReference>
<dbReference type="Gene3D" id="1.10.287.130">
    <property type="match status" value="1"/>
</dbReference>
<dbReference type="InterPro" id="IPR013767">
    <property type="entry name" value="PAS_fold"/>
</dbReference>
<dbReference type="Pfam" id="PF00512">
    <property type="entry name" value="HisKA"/>
    <property type="match status" value="1"/>
</dbReference>
<dbReference type="CDD" id="cd00130">
    <property type="entry name" value="PAS"/>
    <property type="match status" value="2"/>
</dbReference>
<dbReference type="Pfam" id="PF13185">
    <property type="entry name" value="GAF_2"/>
    <property type="match status" value="1"/>
</dbReference>
<dbReference type="EMBL" id="CP061171">
    <property type="protein sequence ID" value="QNR85639.1"/>
    <property type="molecule type" value="Genomic_DNA"/>
</dbReference>
<dbReference type="InterPro" id="IPR035965">
    <property type="entry name" value="PAS-like_dom_sf"/>
</dbReference>
<dbReference type="InterPro" id="IPR001610">
    <property type="entry name" value="PAC"/>
</dbReference>
<dbReference type="RefSeq" id="WP_167293501.1">
    <property type="nucleotide sequence ID" value="NZ_CP061171.1"/>
</dbReference>
<comment type="catalytic activity">
    <reaction evidence="1">
        <text>ATP + protein L-histidine = ADP + protein N-phospho-L-histidine.</text>
        <dbReference type="EC" id="2.7.13.3"/>
    </reaction>
</comment>
<dbReference type="PROSITE" id="PS50113">
    <property type="entry name" value="PAC"/>
    <property type="match status" value="2"/>
</dbReference>
<dbReference type="PROSITE" id="PS50112">
    <property type="entry name" value="PAS"/>
    <property type="match status" value="2"/>
</dbReference>
<dbReference type="SUPFAM" id="SSF55785">
    <property type="entry name" value="PYP-like sensor domain (PAS domain)"/>
    <property type="match status" value="2"/>
</dbReference>
<protein>
    <recommendedName>
        <fullName evidence="2">histidine kinase</fullName>
        <ecNumber evidence="2">2.7.13.3</ecNumber>
    </recommendedName>
</protein>
<evidence type="ECO:0000259" key="5">
    <source>
        <dbReference type="PROSITE" id="PS50112"/>
    </source>
</evidence>
<dbReference type="Gene3D" id="3.30.450.20">
    <property type="entry name" value="PAS domain"/>
    <property type="match status" value="2"/>
</dbReference>
<dbReference type="Proteomes" id="UP000516439">
    <property type="component" value="Chromosome"/>
</dbReference>
<dbReference type="Gene3D" id="3.30.565.10">
    <property type="entry name" value="Histidine kinase-like ATPase, C-terminal domain"/>
    <property type="match status" value="1"/>
</dbReference>
<keyword evidence="3" id="KW-0597">Phosphoprotein</keyword>
<dbReference type="Pfam" id="PF02518">
    <property type="entry name" value="HATPase_c"/>
    <property type="match status" value="1"/>
</dbReference>
<feature type="domain" description="PAS" evidence="5">
    <location>
        <begin position="9"/>
        <end position="79"/>
    </location>
</feature>
<dbReference type="Pfam" id="PF00989">
    <property type="entry name" value="PAS"/>
    <property type="match status" value="2"/>
</dbReference>
<gene>
    <name evidence="7" type="ORF">H9N25_03970</name>
</gene>
<sequence>MIKSTHLPDFFTLQSIFEGIQDAIYCHDLEFRITNWSPAAERMFGYTVPEVLGQSVFLLIPEDKYSEKEKIMKEVLNNKRISQYKTIRLTRSGKQIPVALSISPIKNEDGQIIGTSQIVHDVSFEQLAEEKQSRLAAIIESSEDAIISKTLDGIITTWNKGAEHIFGYTEEEAVGRPITILLPADRLGEEETIIASLRRGEKVDHIQTIRKTKDGRLVNISLTVSPIKNRDGVVIGASKVARNITAQKESEMLIAKHMERLELLNAVGRSINESLDLQQILQQVTDATTKLTDAEFGAFFYNQVNQEGESYWLYTISGAPREAFANFPMPRNTDVFHPTFSGEGVVRSDDITQDSRYGKNAPYYGKPSGHLPVISYLAVPVKTKSGEVIGGLFFGHQDKAIFKEEHEELVLTVASQAAIAIENSRLFKEVQELSAKKDEFIAMASHELKTPMTSLFGFLQLAHRSAGESAAKNLLEKAIRQLEKMTVLVSDLFDISKIQSGKLQLNIEYLNLAILIREMKESFLQAHPDHILTIEMPEQSFVNADRMRLEQVMTNLLNNAVKYAPAAKTIELKVQHQDKEILTSIKDFGPGISEENQRHIFSQFYQAKESKDGSAGLGLGLFISKDIIERHGGRIWVESEPGNGATFKFSLPLAQKH</sequence>
<dbReference type="SMART" id="SM00091">
    <property type="entry name" value="PAS"/>
    <property type="match status" value="2"/>
</dbReference>
<dbReference type="CDD" id="cd00075">
    <property type="entry name" value="HATPase"/>
    <property type="match status" value="1"/>
</dbReference>
<proteinExistence type="predicted"/>
<dbReference type="InterPro" id="IPR005467">
    <property type="entry name" value="His_kinase_dom"/>
</dbReference>
<feature type="domain" description="Histidine kinase" evidence="4">
    <location>
        <begin position="443"/>
        <end position="655"/>
    </location>
</feature>
<dbReference type="Gene3D" id="3.30.450.40">
    <property type="match status" value="1"/>
</dbReference>
<dbReference type="NCBIfam" id="TIGR00229">
    <property type="entry name" value="sensory_box"/>
    <property type="match status" value="2"/>
</dbReference>
<evidence type="ECO:0000313" key="7">
    <source>
        <dbReference type="EMBL" id="QNR85639.1"/>
    </source>
</evidence>
<dbReference type="SMART" id="SM00388">
    <property type="entry name" value="HisKA"/>
    <property type="match status" value="1"/>
</dbReference>
<dbReference type="CDD" id="cd00082">
    <property type="entry name" value="HisKA"/>
    <property type="match status" value="1"/>
</dbReference>
<dbReference type="SUPFAM" id="SSF55781">
    <property type="entry name" value="GAF domain-like"/>
    <property type="match status" value="1"/>
</dbReference>
<feature type="domain" description="PAS" evidence="5">
    <location>
        <begin position="131"/>
        <end position="200"/>
    </location>
</feature>
<feature type="domain" description="PAC" evidence="6">
    <location>
        <begin position="80"/>
        <end position="134"/>
    </location>
</feature>
<name>A0ABX6TJE7_9SPHI</name>